<evidence type="ECO:0000313" key="7">
    <source>
        <dbReference type="EMBL" id="MBA8825757.1"/>
    </source>
</evidence>
<keyword evidence="3" id="KW-0520">NAD</keyword>
<evidence type="ECO:0000313" key="8">
    <source>
        <dbReference type="Proteomes" id="UP000569329"/>
    </source>
</evidence>
<dbReference type="PANTHER" id="PTHR42789">
    <property type="entry name" value="D-ISOMER SPECIFIC 2-HYDROXYACID DEHYDROGENASE FAMILY PROTEIN (AFU_ORTHOLOGUE AFUA_6G10090)"/>
    <property type="match status" value="1"/>
</dbReference>
<dbReference type="RefSeq" id="WP_182545032.1">
    <property type="nucleotide sequence ID" value="NZ_JACGWZ010000004.1"/>
</dbReference>
<dbReference type="Gene3D" id="3.40.50.720">
    <property type="entry name" value="NAD(P)-binding Rossmann-like Domain"/>
    <property type="match status" value="2"/>
</dbReference>
<keyword evidence="2 4" id="KW-0560">Oxidoreductase</keyword>
<protein>
    <submittedName>
        <fullName evidence="7">Phosphoglycerate dehydrogenase-like enzyme</fullName>
    </submittedName>
</protein>
<keyword evidence="8" id="KW-1185">Reference proteome</keyword>
<comment type="caution">
    <text evidence="7">The sequence shown here is derived from an EMBL/GenBank/DDBJ whole genome shotgun (WGS) entry which is preliminary data.</text>
</comment>
<gene>
    <name evidence="7" type="ORF">FHX42_003123</name>
</gene>
<dbReference type="Pfam" id="PF00389">
    <property type="entry name" value="2-Hacid_dh"/>
    <property type="match status" value="1"/>
</dbReference>
<name>A0A839E1Y1_9PSEU</name>
<dbReference type="InterPro" id="IPR036291">
    <property type="entry name" value="NAD(P)-bd_dom_sf"/>
</dbReference>
<proteinExistence type="inferred from homology"/>
<dbReference type="SUPFAM" id="SSF51735">
    <property type="entry name" value="NAD(P)-binding Rossmann-fold domains"/>
    <property type="match status" value="1"/>
</dbReference>
<feature type="domain" description="D-isomer specific 2-hydroxyacid dehydrogenase NAD-binding" evidence="6">
    <location>
        <begin position="117"/>
        <end position="289"/>
    </location>
</feature>
<organism evidence="7 8">
    <name type="scientific">Halosaccharopolyspora lacisalsi</name>
    <dbReference type="NCBI Taxonomy" id="1000566"/>
    <lineage>
        <taxon>Bacteria</taxon>
        <taxon>Bacillati</taxon>
        <taxon>Actinomycetota</taxon>
        <taxon>Actinomycetes</taxon>
        <taxon>Pseudonocardiales</taxon>
        <taxon>Pseudonocardiaceae</taxon>
        <taxon>Halosaccharopolyspora</taxon>
    </lineage>
</organism>
<feature type="domain" description="D-isomer specific 2-hydroxyacid dehydrogenase catalytic" evidence="5">
    <location>
        <begin position="27"/>
        <end position="316"/>
    </location>
</feature>
<dbReference type="GO" id="GO:0051287">
    <property type="term" value="F:NAD binding"/>
    <property type="evidence" value="ECO:0007669"/>
    <property type="project" value="InterPro"/>
</dbReference>
<evidence type="ECO:0000256" key="3">
    <source>
        <dbReference type="ARBA" id="ARBA00023027"/>
    </source>
</evidence>
<dbReference type="SUPFAM" id="SSF52283">
    <property type="entry name" value="Formate/glycerate dehydrogenase catalytic domain-like"/>
    <property type="match status" value="1"/>
</dbReference>
<evidence type="ECO:0000259" key="6">
    <source>
        <dbReference type="Pfam" id="PF02826"/>
    </source>
</evidence>
<dbReference type="CDD" id="cd12169">
    <property type="entry name" value="PGDH_like_1"/>
    <property type="match status" value="1"/>
</dbReference>
<reference evidence="7 8" key="1">
    <citation type="submission" date="2020-07" db="EMBL/GenBank/DDBJ databases">
        <title>Sequencing the genomes of 1000 actinobacteria strains.</title>
        <authorList>
            <person name="Klenk H.-P."/>
        </authorList>
    </citation>
    <scope>NUCLEOTIDE SEQUENCE [LARGE SCALE GENOMIC DNA]</scope>
    <source>
        <strain evidence="7 8">DSM 45975</strain>
    </source>
</reference>
<dbReference type="GO" id="GO:0016616">
    <property type="term" value="F:oxidoreductase activity, acting on the CH-OH group of donors, NAD or NADP as acceptor"/>
    <property type="evidence" value="ECO:0007669"/>
    <property type="project" value="InterPro"/>
</dbReference>
<dbReference type="EMBL" id="JACGWZ010000004">
    <property type="protein sequence ID" value="MBA8825757.1"/>
    <property type="molecule type" value="Genomic_DNA"/>
</dbReference>
<dbReference type="InterPro" id="IPR006139">
    <property type="entry name" value="D-isomer_2_OHA_DH_cat_dom"/>
</dbReference>
<dbReference type="Proteomes" id="UP000569329">
    <property type="component" value="Unassembled WGS sequence"/>
</dbReference>
<dbReference type="AlphaFoldDB" id="A0A839E1Y1"/>
<dbReference type="InterPro" id="IPR050857">
    <property type="entry name" value="D-2-hydroxyacid_DH"/>
</dbReference>
<evidence type="ECO:0000256" key="2">
    <source>
        <dbReference type="ARBA" id="ARBA00023002"/>
    </source>
</evidence>
<evidence type="ECO:0000256" key="4">
    <source>
        <dbReference type="RuleBase" id="RU003719"/>
    </source>
</evidence>
<dbReference type="Pfam" id="PF02826">
    <property type="entry name" value="2-Hacid_dh_C"/>
    <property type="match status" value="1"/>
</dbReference>
<comment type="similarity">
    <text evidence="1 4">Belongs to the D-isomer specific 2-hydroxyacid dehydrogenase family.</text>
</comment>
<accession>A0A839E1Y1</accession>
<dbReference type="PANTHER" id="PTHR42789:SF1">
    <property type="entry name" value="D-ISOMER SPECIFIC 2-HYDROXYACID DEHYDROGENASE FAMILY PROTEIN (AFU_ORTHOLOGUE AFUA_6G10090)"/>
    <property type="match status" value="1"/>
</dbReference>
<sequence>MSVRIAVLDDYQHVAREYADWSALPADAEITAFDEHIADESELVRRLEPFEVVAAMRERTPFPRRVLEALPKLKLLVTTGMSNASIDMEAAGRLGITVSGTGNSSSSPAATTELTWGLILALTRAVPAEDRRIREGGWQHTIGMGLSGRTLGLVGLGRLGTQVANLGRAFGMDTIAWSQHLTAETAEAAGVKAVGKRELFATADVISIHVRLSDRTRGLVGAEEIGLMSRDAYLVNTSRGPIVDEAALRDALWRGRIAGAGIDVFEREPLPADDPWRSVPRTVLTPHIGYVTAPTYETFYTETVEDILAHLAGAPVRVLN</sequence>
<dbReference type="InterPro" id="IPR006140">
    <property type="entry name" value="D-isomer_DH_NAD-bd"/>
</dbReference>
<evidence type="ECO:0000259" key="5">
    <source>
        <dbReference type="Pfam" id="PF00389"/>
    </source>
</evidence>
<evidence type="ECO:0000256" key="1">
    <source>
        <dbReference type="ARBA" id="ARBA00005854"/>
    </source>
</evidence>